<sequence length="39" mass="4131">DADPRTVLVFACGPAGLVRSARDAALSLGVDFHEETFLL</sequence>
<keyword evidence="2" id="KW-1185">Reference proteome</keyword>
<dbReference type="InParanoid" id="Q4CSR4"/>
<feature type="non-terminal residue" evidence="1">
    <location>
        <position position="1"/>
    </location>
</feature>
<protein>
    <submittedName>
        <fullName evidence="1">Ferric reductase, putative</fullName>
    </submittedName>
</protein>
<gene>
    <name evidence="1" type="ORF">Tc00.1047053507665.50</name>
</gene>
<comment type="caution">
    <text evidence="1">The sequence shown here is derived from an EMBL/GenBank/DDBJ whole genome shotgun (WGS) entry which is preliminary data.</text>
</comment>
<dbReference type="PaxDb" id="353153-Q4CSR4"/>
<dbReference type="GeneID" id="3534822"/>
<dbReference type="RefSeq" id="XP_805169.1">
    <property type="nucleotide sequence ID" value="XM_800076.1"/>
</dbReference>
<accession>Q4CSR4</accession>
<dbReference type="AlphaFoldDB" id="Q4CSR4"/>
<dbReference type="SMR" id="Q4CSR4"/>
<dbReference type="KEGG" id="tcr:507665.50"/>
<dbReference type="SUPFAM" id="SSF52343">
    <property type="entry name" value="Ferredoxin reductase-like, C-terminal NADP-linked domain"/>
    <property type="match status" value="1"/>
</dbReference>
<name>Q4CSR4_TRYCC</name>
<proteinExistence type="predicted"/>
<dbReference type="Gene3D" id="3.40.50.80">
    <property type="entry name" value="Nucleotide-binding domain of ferredoxin-NADP reductase (FNR) module"/>
    <property type="match status" value="1"/>
</dbReference>
<organism evidence="1 2">
    <name type="scientific">Trypanosoma cruzi (strain CL Brener)</name>
    <dbReference type="NCBI Taxonomy" id="353153"/>
    <lineage>
        <taxon>Eukaryota</taxon>
        <taxon>Discoba</taxon>
        <taxon>Euglenozoa</taxon>
        <taxon>Kinetoplastea</taxon>
        <taxon>Metakinetoplastina</taxon>
        <taxon>Trypanosomatida</taxon>
        <taxon>Trypanosomatidae</taxon>
        <taxon>Trypanosoma</taxon>
        <taxon>Schizotrypanum</taxon>
    </lineage>
</organism>
<reference evidence="1 2" key="1">
    <citation type="journal article" date="2005" name="Science">
        <title>The genome sequence of Trypanosoma cruzi, etiologic agent of Chagas disease.</title>
        <authorList>
            <person name="El-Sayed N.M."/>
            <person name="Myler P.J."/>
            <person name="Bartholomeu D.C."/>
            <person name="Nilsson D."/>
            <person name="Aggarwal G."/>
            <person name="Tran A.N."/>
            <person name="Ghedin E."/>
            <person name="Worthey E.A."/>
            <person name="Delcher A.L."/>
            <person name="Blandin G."/>
            <person name="Westenberger S.J."/>
            <person name="Caler E."/>
            <person name="Cerqueira G.C."/>
            <person name="Branche C."/>
            <person name="Haas B."/>
            <person name="Anupama A."/>
            <person name="Arner E."/>
            <person name="Aslund L."/>
            <person name="Attipoe P."/>
            <person name="Bontempi E."/>
            <person name="Bringaud F."/>
            <person name="Burton P."/>
            <person name="Cadag E."/>
            <person name="Campbell D.A."/>
            <person name="Carrington M."/>
            <person name="Crabtree J."/>
            <person name="Darban H."/>
            <person name="da Silveira J.F."/>
            <person name="de Jong P."/>
            <person name="Edwards K."/>
            <person name="Englund P.T."/>
            <person name="Fazelina G."/>
            <person name="Feldblyum T."/>
            <person name="Ferella M."/>
            <person name="Frasch A.C."/>
            <person name="Gull K."/>
            <person name="Horn D."/>
            <person name="Hou L."/>
            <person name="Huang Y."/>
            <person name="Kindlund E."/>
            <person name="Klingbeil M."/>
            <person name="Kluge S."/>
            <person name="Koo H."/>
            <person name="Lacerda D."/>
            <person name="Levin M.J."/>
            <person name="Lorenzi H."/>
            <person name="Louie T."/>
            <person name="Machado C.R."/>
            <person name="McCulloch R."/>
            <person name="McKenna A."/>
            <person name="Mizuno Y."/>
            <person name="Mottram J.C."/>
            <person name="Nelson S."/>
            <person name="Ochaya S."/>
            <person name="Osoegawa K."/>
            <person name="Pai G."/>
            <person name="Parsons M."/>
            <person name="Pentony M."/>
            <person name="Pettersson U."/>
            <person name="Pop M."/>
            <person name="Ramirez J.L."/>
            <person name="Rinta J."/>
            <person name="Robertson L."/>
            <person name="Salzberg S.L."/>
            <person name="Sanchez D.O."/>
            <person name="Seyler A."/>
            <person name="Sharma R."/>
            <person name="Shetty J."/>
            <person name="Simpson A.J."/>
            <person name="Sisk E."/>
            <person name="Tammi M.T."/>
            <person name="Tarleton R."/>
            <person name="Teixeira S."/>
            <person name="Van Aken S."/>
            <person name="Vogt C."/>
            <person name="Ward P.N."/>
            <person name="Wickstead B."/>
            <person name="Wortman J."/>
            <person name="White O."/>
            <person name="Fraser C.M."/>
            <person name="Stuart K.D."/>
            <person name="Andersson B."/>
        </authorList>
    </citation>
    <scope>NUCLEOTIDE SEQUENCE [LARGE SCALE GENOMIC DNA]</scope>
    <source>
        <strain evidence="1 2">CL Brener</strain>
    </source>
</reference>
<dbReference type="Proteomes" id="UP000002296">
    <property type="component" value="Unassembled WGS sequence"/>
</dbReference>
<evidence type="ECO:0000313" key="1">
    <source>
        <dbReference type="EMBL" id="EAN83318.1"/>
    </source>
</evidence>
<evidence type="ECO:0000313" key="2">
    <source>
        <dbReference type="Proteomes" id="UP000002296"/>
    </source>
</evidence>
<dbReference type="EMBL" id="AAHK01002092">
    <property type="protein sequence ID" value="EAN83318.1"/>
    <property type="molecule type" value="Genomic_DNA"/>
</dbReference>
<dbReference type="InterPro" id="IPR039261">
    <property type="entry name" value="FNR_nucleotide-bd"/>
</dbReference>